<proteinExistence type="predicted"/>
<dbReference type="EMBL" id="JAHHHN010000005">
    <property type="protein sequence ID" value="MBW4561635.1"/>
    <property type="molecule type" value="Genomic_DNA"/>
</dbReference>
<protein>
    <recommendedName>
        <fullName evidence="1">DUF6888 domain-containing protein</fullName>
    </recommendedName>
</protein>
<dbReference type="Proteomes" id="UP000715781">
    <property type="component" value="Unassembled WGS sequence"/>
</dbReference>
<comment type="caution">
    <text evidence="2">The sequence shown here is derived from an EMBL/GenBank/DDBJ whole genome shotgun (WGS) entry which is preliminary data.</text>
</comment>
<evidence type="ECO:0000259" key="1">
    <source>
        <dbReference type="Pfam" id="PF21828"/>
    </source>
</evidence>
<dbReference type="AlphaFoldDB" id="A0A951UH08"/>
<feature type="domain" description="DUF6888" evidence="1">
    <location>
        <begin position="1"/>
        <end position="55"/>
    </location>
</feature>
<accession>A0A951UH08</accession>
<gene>
    <name evidence="2" type="ORF">KME32_10860</name>
</gene>
<evidence type="ECO:0000313" key="2">
    <source>
        <dbReference type="EMBL" id="MBW4561635.1"/>
    </source>
</evidence>
<dbReference type="InterPro" id="IPR054181">
    <property type="entry name" value="DUF6888"/>
</dbReference>
<reference evidence="2" key="2">
    <citation type="journal article" date="2022" name="Microbiol. Resour. Announc.">
        <title>Metagenome Sequencing to Explore Phylogenomics of Terrestrial Cyanobacteria.</title>
        <authorList>
            <person name="Ward R.D."/>
            <person name="Stajich J.E."/>
            <person name="Johansen J.R."/>
            <person name="Huntemann M."/>
            <person name="Clum A."/>
            <person name="Foster B."/>
            <person name="Foster B."/>
            <person name="Roux S."/>
            <person name="Palaniappan K."/>
            <person name="Varghese N."/>
            <person name="Mukherjee S."/>
            <person name="Reddy T.B.K."/>
            <person name="Daum C."/>
            <person name="Copeland A."/>
            <person name="Chen I.A."/>
            <person name="Ivanova N.N."/>
            <person name="Kyrpides N.C."/>
            <person name="Shapiro N."/>
            <person name="Eloe-Fadrosh E.A."/>
            <person name="Pietrasiak N."/>
        </authorList>
    </citation>
    <scope>NUCLEOTIDE SEQUENCE</scope>
    <source>
        <strain evidence="2">JT2-VF2</strain>
    </source>
</reference>
<sequence length="57" mass="6476">MPITAQVLKCFQLCCDLTSKYCSIDLVTLDKRTGNVIILAKEEINLEIKPTGEWEFV</sequence>
<organism evidence="2 3">
    <name type="scientific">Mojavia pulchra JT2-VF2</name>
    <dbReference type="NCBI Taxonomy" id="287848"/>
    <lineage>
        <taxon>Bacteria</taxon>
        <taxon>Bacillati</taxon>
        <taxon>Cyanobacteriota</taxon>
        <taxon>Cyanophyceae</taxon>
        <taxon>Nostocales</taxon>
        <taxon>Nostocaceae</taxon>
    </lineage>
</organism>
<name>A0A951UH08_9NOST</name>
<reference evidence="2" key="1">
    <citation type="submission" date="2021-05" db="EMBL/GenBank/DDBJ databases">
        <authorList>
            <person name="Pietrasiak N."/>
            <person name="Ward R."/>
            <person name="Stajich J.E."/>
            <person name="Kurbessoian T."/>
        </authorList>
    </citation>
    <scope>NUCLEOTIDE SEQUENCE</scope>
    <source>
        <strain evidence="2">JT2-VF2</strain>
    </source>
</reference>
<evidence type="ECO:0000313" key="3">
    <source>
        <dbReference type="Proteomes" id="UP000715781"/>
    </source>
</evidence>
<dbReference type="Pfam" id="PF21828">
    <property type="entry name" value="DUF6888"/>
    <property type="match status" value="1"/>
</dbReference>